<organism evidence="3 4">
    <name type="scientific">Linum tenue</name>
    <dbReference type="NCBI Taxonomy" id="586396"/>
    <lineage>
        <taxon>Eukaryota</taxon>
        <taxon>Viridiplantae</taxon>
        <taxon>Streptophyta</taxon>
        <taxon>Embryophyta</taxon>
        <taxon>Tracheophyta</taxon>
        <taxon>Spermatophyta</taxon>
        <taxon>Magnoliopsida</taxon>
        <taxon>eudicotyledons</taxon>
        <taxon>Gunneridae</taxon>
        <taxon>Pentapetalae</taxon>
        <taxon>rosids</taxon>
        <taxon>fabids</taxon>
        <taxon>Malpighiales</taxon>
        <taxon>Linaceae</taxon>
        <taxon>Linum</taxon>
    </lineage>
</organism>
<sequence length="441" mass="49755">MDVLEDREAEEFFYDPFSGVEEFDLDYEFDAPKFHDFTKPEPDSDADEAQGWLDVAAGYPPSPLALKMCWRPLVPPVDTNPSSSGRTNSSVEDEDNDESGSKPCDCKCQPKSRAKSPAAKKRSSSFMNPTASHLAKKLAPEQIQCERLLRRFPKDTTKSEGRSSRSSSTSGIPATKRQKLEAGYLRKGARLKHQALFPHKESNPKGVNKASSRPKATVPVQPNLATAIRAERRRSKTKLEFEKFAKPSTSPAKTRPLNGKLYKAPSLPVPRKSTRQLPELQVSCILILPCNSNKNSRLERQSFLLQGVKLPRSKSSSERHNRELTSGPPQRDKQERQGRTRSLKTKELKSTDKRRYLDEPPVDEFNQLSLASQPHSATRHQTKVHPHPEFSKENTRRDSNQEKEMKPHWPGPVILHHCGNEKTISSSLGCHMNNNRSMPIH</sequence>
<dbReference type="EMBL" id="CAMGYJ010000010">
    <property type="protein sequence ID" value="CAI0547168.1"/>
    <property type="molecule type" value="Genomic_DNA"/>
</dbReference>
<dbReference type="GO" id="GO:0060236">
    <property type="term" value="P:regulation of mitotic spindle organization"/>
    <property type="evidence" value="ECO:0007669"/>
    <property type="project" value="InterPro"/>
</dbReference>
<feature type="compositionally biased region" description="Basic and acidic residues" evidence="1">
    <location>
        <begin position="386"/>
        <end position="407"/>
    </location>
</feature>
<dbReference type="AlphaFoldDB" id="A0AAV0QSP3"/>
<feature type="compositionally biased region" description="Polar residues" evidence="1">
    <location>
        <begin position="79"/>
        <end position="90"/>
    </location>
</feature>
<dbReference type="GO" id="GO:0008017">
    <property type="term" value="F:microtubule binding"/>
    <property type="evidence" value="ECO:0007669"/>
    <property type="project" value="TreeGrafter"/>
</dbReference>
<feature type="region of interest" description="Disordered" evidence="1">
    <location>
        <begin position="77"/>
        <end position="179"/>
    </location>
</feature>
<feature type="region of interest" description="Disordered" evidence="1">
    <location>
        <begin position="244"/>
        <end position="271"/>
    </location>
</feature>
<protein>
    <recommendedName>
        <fullName evidence="2">TPX2 central domain-containing protein</fullName>
    </recommendedName>
</protein>
<reference evidence="3" key="1">
    <citation type="submission" date="2022-08" db="EMBL/GenBank/DDBJ databases">
        <authorList>
            <person name="Gutierrez-Valencia J."/>
        </authorList>
    </citation>
    <scope>NUCLEOTIDE SEQUENCE</scope>
</reference>
<dbReference type="InterPro" id="IPR027330">
    <property type="entry name" value="TPX2_central_dom"/>
</dbReference>
<dbReference type="GO" id="GO:0005819">
    <property type="term" value="C:spindle"/>
    <property type="evidence" value="ECO:0007669"/>
    <property type="project" value="InterPro"/>
</dbReference>
<feature type="region of interest" description="Disordered" evidence="1">
    <location>
        <begin position="309"/>
        <end position="413"/>
    </location>
</feature>
<dbReference type="GO" id="GO:0090307">
    <property type="term" value="P:mitotic spindle assembly"/>
    <property type="evidence" value="ECO:0007669"/>
    <property type="project" value="TreeGrafter"/>
</dbReference>
<dbReference type="PANTHER" id="PTHR14326:SF55">
    <property type="entry name" value="CELL CYCLE REGULATED MICROTUBULE ASSOCIATED PROTEIN"/>
    <property type="match status" value="1"/>
</dbReference>
<dbReference type="Proteomes" id="UP001154282">
    <property type="component" value="Unassembled WGS sequence"/>
</dbReference>
<proteinExistence type="predicted"/>
<feature type="compositionally biased region" description="Basic and acidic residues" evidence="1">
    <location>
        <begin position="330"/>
        <end position="358"/>
    </location>
</feature>
<feature type="region of interest" description="Disordered" evidence="1">
    <location>
        <begin position="194"/>
        <end position="219"/>
    </location>
</feature>
<gene>
    <name evidence="3" type="ORF">LITE_LOCUS44258</name>
</gene>
<feature type="domain" description="TPX2 central" evidence="2">
    <location>
        <begin position="215"/>
        <end position="281"/>
    </location>
</feature>
<dbReference type="InterPro" id="IPR009675">
    <property type="entry name" value="TPX2_fam"/>
</dbReference>
<feature type="compositionally biased region" description="Basic and acidic residues" evidence="1">
    <location>
        <begin position="147"/>
        <end position="163"/>
    </location>
</feature>
<dbReference type="PANTHER" id="PTHR14326">
    <property type="entry name" value="TARGETING PROTEIN FOR XKLP2"/>
    <property type="match status" value="1"/>
</dbReference>
<feature type="compositionally biased region" description="Basic residues" evidence="1">
    <location>
        <begin position="110"/>
        <end position="123"/>
    </location>
</feature>
<comment type="caution">
    <text evidence="3">The sequence shown here is derived from an EMBL/GenBank/DDBJ whole genome shotgun (WGS) entry which is preliminary data.</text>
</comment>
<evidence type="ECO:0000313" key="3">
    <source>
        <dbReference type="EMBL" id="CAI0547168.1"/>
    </source>
</evidence>
<feature type="compositionally biased region" description="Polar residues" evidence="1">
    <location>
        <begin position="366"/>
        <end position="376"/>
    </location>
</feature>
<accession>A0AAV0QSP3</accession>
<evidence type="ECO:0000259" key="2">
    <source>
        <dbReference type="Pfam" id="PF12214"/>
    </source>
</evidence>
<dbReference type="Pfam" id="PF12214">
    <property type="entry name" value="TPX2_importin"/>
    <property type="match status" value="1"/>
</dbReference>
<keyword evidence="4" id="KW-1185">Reference proteome</keyword>
<evidence type="ECO:0000313" key="4">
    <source>
        <dbReference type="Proteomes" id="UP001154282"/>
    </source>
</evidence>
<dbReference type="GO" id="GO:0030295">
    <property type="term" value="F:protein kinase activator activity"/>
    <property type="evidence" value="ECO:0007669"/>
    <property type="project" value="TreeGrafter"/>
</dbReference>
<name>A0AAV0QSP3_9ROSI</name>
<evidence type="ECO:0000256" key="1">
    <source>
        <dbReference type="SAM" id="MobiDB-lite"/>
    </source>
</evidence>
<dbReference type="GO" id="GO:0005880">
    <property type="term" value="C:nuclear microtubule"/>
    <property type="evidence" value="ECO:0007669"/>
    <property type="project" value="TreeGrafter"/>
</dbReference>